<dbReference type="InterPro" id="IPR053136">
    <property type="entry name" value="UTP_pyrophosphatase-like"/>
</dbReference>
<sequence>MNQPSVSTGEIAGIQLIRSKRKSLAVTIEHGQVIVRAPMRLARAEIQAFVLQKQDWILRKVKEQTAQLAEIPQRRYVDGEYFPLRGRSLCLRVHQRHSHTRRIGDELYTPVAKPEHIAERVQAWYRKEAKRVLSAKAEGVAARLGLSIAEVKVRKNKRRWGHCTSKGVLQFNWLIMLAPESVIDYLVAHEVCHLRHFNHSPAFWRLVENCEPGYHEAQDWLKQNGHLLVL</sequence>
<dbReference type="PANTHER" id="PTHR30399:SF1">
    <property type="entry name" value="UTP PYROPHOSPHATASE"/>
    <property type="match status" value="1"/>
</dbReference>
<proteinExistence type="predicted"/>
<evidence type="ECO:0000313" key="3">
    <source>
        <dbReference type="Proteomes" id="UP000528457"/>
    </source>
</evidence>
<evidence type="ECO:0000259" key="1">
    <source>
        <dbReference type="Pfam" id="PF01863"/>
    </source>
</evidence>
<feature type="domain" description="YgjP-like metallopeptidase" evidence="1">
    <location>
        <begin position="22"/>
        <end position="224"/>
    </location>
</feature>
<accession>A0A7X0JS83</accession>
<organism evidence="2 3">
    <name type="scientific">Pseudoteredinibacter isoporae</name>
    <dbReference type="NCBI Taxonomy" id="570281"/>
    <lineage>
        <taxon>Bacteria</taxon>
        <taxon>Pseudomonadati</taxon>
        <taxon>Pseudomonadota</taxon>
        <taxon>Gammaproteobacteria</taxon>
        <taxon>Cellvibrionales</taxon>
        <taxon>Cellvibrionaceae</taxon>
        <taxon>Pseudoteredinibacter</taxon>
    </lineage>
</organism>
<gene>
    <name evidence="2" type="ORF">HNR48_000966</name>
</gene>
<keyword evidence="3" id="KW-1185">Reference proteome</keyword>
<dbReference type="AlphaFoldDB" id="A0A7X0JS83"/>
<evidence type="ECO:0000313" key="2">
    <source>
        <dbReference type="EMBL" id="MBB6520688.1"/>
    </source>
</evidence>
<dbReference type="EMBL" id="JACHHT010000001">
    <property type="protein sequence ID" value="MBB6520688.1"/>
    <property type="molecule type" value="Genomic_DNA"/>
</dbReference>
<dbReference type="InterPro" id="IPR002725">
    <property type="entry name" value="YgjP-like_metallopeptidase"/>
</dbReference>
<dbReference type="RefSeq" id="WP_166850516.1">
    <property type="nucleotide sequence ID" value="NZ_JAAONY010000001.1"/>
</dbReference>
<dbReference type="Gene3D" id="3.30.2010.10">
    <property type="entry name" value="Metalloproteases ('zincins'), catalytic domain"/>
    <property type="match status" value="1"/>
</dbReference>
<reference evidence="2 3" key="1">
    <citation type="submission" date="2020-08" db="EMBL/GenBank/DDBJ databases">
        <title>Genomic Encyclopedia of Type Strains, Phase IV (KMG-IV): sequencing the most valuable type-strain genomes for metagenomic binning, comparative biology and taxonomic classification.</title>
        <authorList>
            <person name="Goeker M."/>
        </authorList>
    </citation>
    <scope>NUCLEOTIDE SEQUENCE [LARGE SCALE GENOMIC DNA]</scope>
    <source>
        <strain evidence="2 3">DSM 22368</strain>
    </source>
</reference>
<protein>
    <recommendedName>
        <fullName evidence="1">YgjP-like metallopeptidase domain-containing protein</fullName>
    </recommendedName>
</protein>
<dbReference type="PANTHER" id="PTHR30399">
    <property type="entry name" value="UNCHARACTERIZED PROTEIN YGJP"/>
    <property type="match status" value="1"/>
</dbReference>
<comment type="caution">
    <text evidence="2">The sequence shown here is derived from an EMBL/GenBank/DDBJ whole genome shotgun (WGS) entry which is preliminary data.</text>
</comment>
<dbReference type="InParanoid" id="A0A7X0JS83"/>
<dbReference type="Pfam" id="PF01863">
    <property type="entry name" value="YgjP-like"/>
    <property type="match status" value="1"/>
</dbReference>
<dbReference type="CDD" id="cd07344">
    <property type="entry name" value="M48_yhfN_like"/>
    <property type="match status" value="1"/>
</dbReference>
<dbReference type="Proteomes" id="UP000528457">
    <property type="component" value="Unassembled WGS sequence"/>
</dbReference>
<name>A0A7X0JS83_9GAMM</name>